<dbReference type="AlphaFoldDB" id="C9ZYB0"/>
<dbReference type="GeneID" id="23860503"/>
<feature type="signal peptide" evidence="1">
    <location>
        <begin position="1"/>
        <end position="18"/>
    </location>
</feature>
<protein>
    <recommendedName>
        <fullName evidence="4">T. brucei spp.-specific protein</fullName>
    </recommendedName>
</protein>
<reference evidence="3" key="1">
    <citation type="journal article" date="2010" name="PLoS Negl. Trop. Dis.">
        <title>The genome sequence of Trypanosoma brucei gambiense, causative agent of chronic human african trypanosomiasis.</title>
        <authorList>
            <person name="Jackson A.P."/>
            <person name="Sanders M."/>
            <person name="Berry A."/>
            <person name="McQuillan J."/>
            <person name="Aslett M.A."/>
            <person name="Quail M.A."/>
            <person name="Chukualim B."/>
            <person name="Capewell P."/>
            <person name="MacLeod A."/>
            <person name="Melville S.E."/>
            <person name="Gibson W."/>
            <person name="Barry J.D."/>
            <person name="Berriman M."/>
            <person name="Hertz-Fowler C."/>
        </authorList>
    </citation>
    <scope>NUCLEOTIDE SEQUENCE [LARGE SCALE GENOMIC DNA]</scope>
    <source>
        <strain evidence="3">MHOM/CI/86/DAL972</strain>
    </source>
</reference>
<evidence type="ECO:0000313" key="2">
    <source>
        <dbReference type="EMBL" id="CBH14409.1"/>
    </source>
</evidence>
<evidence type="ECO:0008006" key="4">
    <source>
        <dbReference type="Google" id="ProtNLM"/>
    </source>
</evidence>
<sequence>MTLLICFLTLFINSFSHGGIVVLSFDKAATIDPDVQSNRGLATCFSHISSQGPVAPNSVKGKGVLNFCFLTRSLTANIVPLCWSFDHPALVLHRYNYFQQVSSCVS</sequence>
<proteinExistence type="predicted"/>
<organism evidence="2 3">
    <name type="scientific">Trypanosoma brucei gambiense (strain MHOM/CI/86/DAL972)</name>
    <dbReference type="NCBI Taxonomy" id="679716"/>
    <lineage>
        <taxon>Eukaryota</taxon>
        <taxon>Discoba</taxon>
        <taxon>Euglenozoa</taxon>
        <taxon>Kinetoplastea</taxon>
        <taxon>Metakinetoplastina</taxon>
        <taxon>Trypanosomatida</taxon>
        <taxon>Trypanosomatidae</taxon>
        <taxon>Trypanosoma</taxon>
    </lineage>
</organism>
<dbReference type="Proteomes" id="UP000002316">
    <property type="component" value="Chromosome 9"/>
</dbReference>
<dbReference type="KEGG" id="tbg:TbgDal_IX4850"/>
<dbReference type="RefSeq" id="XP_011776675.1">
    <property type="nucleotide sequence ID" value="XM_011778373.1"/>
</dbReference>
<feature type="chain" id="PRO_5003004831" description="T. brucei spp.-specific protein" evidence="1">
    <location>
        <begin position="19"/>
        <end position="106"/>
    </location>
</feature>
<dbReference type="EMBL" id="FN554972">
    <property type="protein sequence ID" value="CBH14409.1"/>
    <property type="molecule type" value="Genomic_DNA"/>
</dbReference>
<gene>
    <name evidence="2" type="ORF">TbgDal_IX4850</name>
</gene>
<keyword evidence="1" id="KW-0732">Signal</keyword>
<name>C9ZYB0_TRYB9</name>
<evidence type="ECO:0000256" key="1">
    <source>
        <dbReference type="SAM" id="SignalP"/>
    </source>
</evidence>
<evidence type="ECO:0000313" key="3">
    <source>
        <dbReference type="Proteomes" id="UP000002316"/>
    </source>
</evidence>
<accession>C9ZYB0</accession>